<keyword evidence="6 8" id="KW-0472">Membrane</keyword>
<feature type="transmembrane region" description="Helical" evidence="8">
    <location>
        <begin position="233"/>
        <end position="252"/>
    </location>
</feature>
<comment type="similarity">
    <text evidence="7">Belongs to the glycosyltransferase 87 family.</text>
</comment>
<gene>
    <name evidence="9" type="ORF">GCM10010468_42100</name>
</gene>
<feature type="transmembrane region" description="Helical" evidence="8">
    <location>
        <begin position="141"/>
        <end position="170"/>
    </location>
</feature>
<keyword evidence="3" id="KW-0808">Transferase</keyword>
<name>A0ABP6QCX5_9ACTN</name>
<organism evidence="9 10">
    <name type="scientific">Actinocorallia longicatena</name>
    <dbReference type="NCBI Taxonomy" id="111803"/>
    <lineage>
        <taxon>Bacteria</taxon>
        <taxon>Bacillati</taxon>
        <taxon>Actinomycetota</taxon>
        <taxon>Actinomycetes</taxon>
        <taxon>Streptosporangiales</taxon>
        <taxon>Thermomonosporaceae</taxon>
        <taxon>Actinocorallia</taxon>
    </lineage>
</organism>
<accession>A0ABP6QCX5</accession>
<evidence type="ECO:0000256" key="6">
    <source>
        <dbReference type="ARBA" id="ARBA00023136"/>
    </source>
</evidence>
<dbReference type="Pfam" id="PF09594">
    <property type="entry name" value="GT87"/>
    <property type="match status" value="1"/>
</dbReference>
<evidence type="ECO:0000256" key="4">
    <source>
        <dbReference type="ARBA" id="ARBA00022692"/>
    </source>
</evidence>
<comment type="caution">
    <text evidence="9">The sequence shown here is derived from an EMBL/GenBank/DDBJ whole genome shotgun (WGS) entry which is preliminary data.</text>
</comment>
<dbReference type="Proteomes" id="UP001501237">
    <property type="component" value="Unassembled WGS sequence"/>
</dbReference>
<feature type="transmembrane region" description="Helical" evidence="8">
    <location>
        <begin position="70"/>
        <end position="91"/>
    </location>
</feature>
<keyword evidence="2" id="KW-1003">Cell membrane</keyword>
<evidence type="ECO:0000313" key="9">
    <source>
        <dbReference type="EMBL" id="GAA3218536.1"/>
    </source>
</evidence>
<reference evidence="10" key="1">
    <citation type="journal article" date="2019" name="Int. J. Syst. Evol. Microbiol.">
        <title>The Global Catalogue of Microorganisms (GCM) 10K type strain sequencing project: providing services to taxonomists for standard genome sequencing and annotation.</title>
        <authorList>
            <consortium name="The Broad Institute Genomics Platform"/>
            <consortium name="The Broad Institute Genome Sequencing Center for Infectious Disease"/>
            <person name="Wu L."/>
            <person name="Ma J."/>
        </authorList>
    </citation>
    <scope>NUCLEOTIDE SEQUENCE [LARGE SCALE GENOMIC DNA]</scope>
    <source>
        <strain evidence="10">JCM 9377</strain>
    </source>
</reference>
<dbReference type="InterPro" id="IPR018584">
    <property type="entry name" value="GT87"/>
</dbReference>
<evidence type="ECO:0000313" key="10">
    <source>
        <dbReference type="Proteomes" id="UP001501237"/>
    </source>
</evidence>
<protein>
    <recommendedName>
        <fullName evidence="11">DUF2029 domain-containing protein</fullName>
    </recommendedName>
</protein>
<dbReference type="EMBL" id="BAAAUV010000009">
    <property type="protein sequence ID" value="GAA3218536.1"/>
    <property type="molecule type" value="Genomic_DNA"/>
</dbReference>
<evidence type="ECO:0000256" key="1">
    <source>
        <dbReference type="ARBA" id="ARBA00004651"/>
    </source>
</evidence>
<feature type="transmembrane region" description="Helical" evidence="8">
    <location>
        <begin position="44"/>
        <end position="63"/>
    </location>
</feature>
<evidence type="ECO:0000256" key="2">
    <source>
        <dbReference type="ARBA" id="ARBA00022475"/>
    </source>
</evidence>
<evidence type="ECO:0000256" key="3">
    <source>
        <dbReference type="ARBA" id="ARBA00022679"/>
    </source>
</evidence>
<feature type="transmembrane region" description="Helical" evidence="8">
    <location>
        <begin position="97"/>
        <end position="120"/>
    </location>
</feature>
<evidence type="ECO:0000256" key="7">
    <source>
        <dbReference type="ARBA" id="ARBA00024033"/>
    </source>
</evidence>
<feature type="transmembrane region" description="Helical" evidence="8">
    <location>
        <begin position="176"/>
        <end position="193"/>
    </location>
</feature>
<sequence length="262" mass="27109">MLGLGGVLVSLAVTVAVVSGIREPRRIAALTAAMCCLAPVLDLVRLGPIGMLPVALCAVGCLVPWRFRGALIGAAAALQPLTALFVLHLWVTGRRMAAATAAGVLAGSLLVLPGAAWRFWSFWTGRAFDAPERPPLAESNLSLLGMFHHLPVPALACWAVAAAGLLAVWARMVRRLPPACAVAVTGLVAVLVSPVAWPHCLVWVVVAVAALVADGRTAAAAGVWVLFLPWNLPPVMLGALAVLVLLAVGLPVRPAAQARVVM</sequence>
<evidence type="ECO:0000256" key="8">
    <source>
        <dbReference type="SAM" id="Phobius"/>
    </source>
</evidence>
<comment type="subcellular location">
    <subcellularLocation>
        <location evidence="1">Cell membrane</location>
        <topology evidence="1">Multi-pass membrane protein</topology>
    </subcellularLocation>
</comment>
<keyword evidence="10" id="KW-1185">Reference proteome</keyword>
<keyword evidence="4 8" id="KW-0812">Transmembrane</keyword>
<keyword evidence="5 8" id="KW-1133">Transmembrane helix</keyword>
<evidence type="ECO:0008006" key="11">
    <source>
        <dbReference type="Google" id="ProtNLM"/>
    </source>
</evidence>
<evidence type="ECO:0000256" key="5">
    <source>
        <dbReference type="ARBA" id="ARBA00022989"/>
    </source>
</evidence>
<proteinExistence type="inferred from homology"/>
<dbReference type="RefSeq" id="WP_344830903.1">
    <property type="nucleotide sequence ID" value="NZ_BAAAUV010000009.1"/>
</dbReference>